<dbReference type="AlphaFoldDB" id="A0A8D8ZHX0"/>
<proteinExistence type="predicted"/>
<reference evidence="2" key="1">
    <citation type="submission" date="2021-05" db="EMBL/GenBank/DDBJ databases">
        <authorList>
            <person name="Alioto T."/>
            <person name="Alioto T."/>
            <person name="Gomez Garrido J."/>
        </authorList>
    </citation>
    <scope>NUCLEOTIDE SEQUENCE</scope>
</reference>
<sequence>MVFRVRLDSGKNNEFSSSAGSYPGQGSPVTNVLSTVRFNEPAHSGGDWVPQVENCCPPGRDELAEVSKVEAEGRGISNRHENPTAAWFKYRIVFVRVFNRSAVLGSRHE</sequence>
<evidence type="ECO:0000313" key="2">
    <source>
        <dbReference type="EMBL" id="CAG6747980.1"/>
    </source>
</evidence>
<name>A0A8D8ZHX0_9HEMI</name>
<feature type="region of interest" description="Disordered" evidence="1">
    <location>
        <begin position="6"/>
        <end position="27"/>
    </location>
</feature>
<protein>
    <submittedName>
        <fullName evidence="2">Uncharacterized protein</fullName>
    </submittedName>
</protein>
<accession>A0A8D8ZHX0</accession>
<organism evidence="2">
    <name type="scientific">Cacopsylla melanoneura</name>
    <dbReference type="NCBI Taxonomy" id="428564"/>
    <lineage>
        <taxon>Eukaryota</taxon>
        <taxon>Metazoa</taxon>
        <taxon>Ecdysozoa</taxon>
        <taxon>Arthropoda</taxon>
        <taxon>Hexapoda</taxon>
        <taxon>Insecta</taxon>
        <taxon>Pterygota</taxon>
        <taxon>Neoptera</taxon>
        <taxon>Paraneoptera</taxon>
        <taxon>Hemiptera</taxon>
        <taxon>Sternorrhyncha</taxon>
        <taxon>Psylloidea</taxon>
        <taxon>Psyllidae</taxon>
        <taxon>Psyllinae</taxon>
        <taxon>Cacopsylla</taxon>
    </lineage>
</organism>
<evidence type="ECO:0000256" key="1">
    <source>
        <dbReference type="SAM" id="MobiDB-lite"/>
    </source>
</evidence>
<dbReference type="EMBL" id="HBUF01516569">
    <property type="protein sequence ID" value="CAG6747980.1"/>
    <property type="molecule type" value="Transcribed_RNA"/>
</dbReference>